<evidence type="ECO:0000313" key="5">
    <source>
        <dbReference type="EMBL" id="GFF16382.1"/>
    </source>
</evidence>
<dbReference type="InterPro" id="IPR013785">
    <property type="entry name" value="Aldolase_TIM"/>
</dbReference>
<keyword evidence="6" id="KW-1185">Reference proteome</keyword>
<dbReference type="AlphaFoldDB" id="A0A8H3MRI1"/>
<evidence type="ECO:0000256" key="3">
    <source>
        <dbReference type="SAM" id="MobiDB-lite"/>
    </source>
</evidence>
<keyword evidence="2" id="KW-0560">Oxidoreductase</keyword>
<reference evidence="5 6" key="1">
    <citation type="submission" date="2020-01" db="EMBL/GenBank/DDBJ databases">
        <title>Aspergillus terreus IFO 6365 whole genome shotgun sequence.</title>
        <authorList>
            <person name="Kanamasa S."/>
            <person name="Takahashi H."/>
        </authorList>
    </citation>
    <scope>NUCLEOTIDE SEQUENCE [LARGE SCALE GENOMIC DNA]</scope>
    <source>
        <strain evidence="5 6">IFO 6365</strain>
    </source>
</reference>
<feature type="compositionally biased region" description="Polar residues" evidence="3">
    <location>
        <begin position="23"/>
        <end position="35"/>
    </location>
</feature>
<evidence type="ECO:0000256" key="1">
    <source>
        <dbReference type="ARBA" id="ARBA00001917"/>
    </source>
</evidence>
<accession>A0A8H3MRI1</accession>
<comment type="cofactor">
    <cofactor evidence="1">
        <name>FMN</name>
        <dbReference type="ChEBI" id="CHEBI:58210"/>
    </cofactor>
</comment>
<proteinExistence type="predicted"/>
<dbReference type="CDD" id="cd02922">
    <property type="entry name" value="FCB2_FMN"/>
    <property type="match status" value="1"/>
</dbReference>
<dbReference type="EMBL" id="BLJY01000005">
    <property type="protein sequence ID" value="GFF16382.1"/>
    <property type="molecule type" value="Genomic_DNA"/>
</dbReference>
<dbReference type="GO" id="GO:0016491">
    <property type="term" value="F:oxidoreductase activity"/>
    <property type="evidence" value="ECO:0007669"/>
    <property type="project" value="UniProtKB-KW"/>
</dbReference>
<dbReference type="Proteomes" id="UP000452235">
    <property type="component" value="Unassembled WGS sequence"/>
</dbReference>
<evidence type="ECO:0000313" key="6">
    <source>
        <dbReference type="Proteomes" id="UP000452235"/>
    </source>
</evidence>
<evidence type="ECO:0000256" key="2">
    <source>
        <dbReference type="ARBA" id="ARBA00023002"/>
    </source>
</evidence>
<dbReference type="InterPro" id="IPR037396">
    <property type="entry name" value="FMN_HAD"/>
</dbReference>
<name>A0A8H3MRI1_ASPTE</name>
<dbReference type="Gene3D" id="3.20.20.70">
    <property type="entry name" value="Aldolase class I"/>
    <property type="match status" value="1"/>
</dbReference>
<dbReference type="PROSITE" id="PS51349">
    <property type="entry name" value="FMN_HYDROXY_ACID_DH_2"/>
    <property type="match status" value="1"/>
</dbReference>
<feature type="domain" description="FMN hydroxy acid dehydrogenase" evidence="4">
    <location>
        <begin position="117"/>
        <end position="427"/>
    </location>
</feature>
<dbReference type="Pfam" id="PF01070">
    <property type="entry name" value="FMN_dh"/>
    <property type="match status" value="1"/>
</dbReference>
<feature type="compositionally biased region" description="Basic and acidic residues" evidence="3">
    <location>
        <begin position="67"/>
        <end position="76"/>
    </location>
</feature>
<feature type="region of interest" description="Disordered" evidence="3">
    <location>
        <begin position="1"/>
        <end position="91"/>
    </location>
</feature>
<dbReference type="InterPro" id="IPR000262">
    <property type="entry name" value="FMN-dep_DH"/>
</dbReference>
<dbReference type="InterPro" id="IPR037458">
    <property type="entry name" value="L-MDH/L-LDH_FMN-bd"/>
</dbReference>
<gene>
    <name evidence="5" type="ORF">ATEIFO6365_0005057200</name>
</gene>
<protein>
    <submittedName>
        <fullName evidence="5">Cytochrome b2, mitochondrial</fullName>
    </submittedName>
</protein>
<sequence>MAEQEQHERRYKALSVEEDTSRDVSNVSAGTESEQSASSAPPPIRSQITRAVKAMTQRRSASAPKPPKNEQQRDMADSSSGGYFGTPERMPPRPILKFTLLQWTEPVSPMVDATEKPPLDTILNSYDFEQAAAIFGPKKAYTFYSTAATDCWTRDANEAMLKRIWFRPRVMKDVSEVDTSSTVLNIPVKLPLFICPTGLARLINPEAEKGLARAAKSTGILEILSTNAGHPVGEIVQEAPDYPFLFQLYLNKQKEKSRETLRMAESLGMKAIFLTVDAAGRGKRESDERLRVYDAVEIVNPVTGERVKPDKKGGGLTRAMGSYIDQGMTWRDIAWIRSVTRLPIILKGITNAEDAKIAMQHNVEGMMLSNHGGRNLDYTPPSILLLLELHKNCPEVFDRMEIYVDGGFRRGGDIIKALCLGAKAVGIEHLVELLKEEMESVMKLIGIKNLSEVHPGLVNTLDVDYLVPSGPGHPYAKWSPRSKI</sequence>
<dbReference type="SUPFAM" id="SSF51395">
    <property type="entry name" value="FMN-linked oxidoreductases"/>
    <property type="match status" value="1"/>
</dbReference>
<evidence type="ECO:0000259" key="4">
    <source>
        <dbReference type="PROSITE" id="PS51349"/>
    </source>
</evidence>
<comment type="caution">
    <text evidence="5">The sequence shown here is derived from an EMBL/GenBank/DDBJ whole genome shotgun (WGS) entry which is preliminary data.</text>
</comment>
<dbReference type="PANTHER" id="PTHR10578">
    <property type="entry name" value="S -2-HYDROXY-ACID OXIDASE-RELATED"/>
    <property type="match status" value="1"/>
</dbReference>
<dbReference type="PANTHER" id="PTHR10578:SF104">
    <property type="entry name" value="CYTOCHROME B2, MITOCHONDRIAL-RELATED"/>
    <property type="match status" value="1"/>
</dbReference>
<organism evidence="5 6">
    <name type="scientific">Aspergillus terreus</name>
    <dbReference type="NCBI Taxonomy" id="33178"/>
    <lineage>
        <taxon>Eukaryota</taxon>
        <taxon>Fungi</taxon>
        <taxon>Dikarya</taxon>
        <taxon>Ascomycota</taxon>
        <taxon>Pezizomycotina</taxon>
        <taxon>Eurotiomycetes</taxon>
        <taxon>Eurotiomycetidae</taxon>
        <taxon>Eurotiales</taxon>
        <taxon>Aspergillaceae</taxon>
        <taxon>Aspergillus</taxon>
        <taxon>Aspergillus subgen. Circumdati</taxon>
    </lineage>
</organism>